<dbReference type="InterPro" id="IPR013424">
    <property type="entry name" value="Ice-binding_C"/>
</dbReference>
<proteinExistence type="predicted"/>
<dbReference type="NCBIfam" id="NF038120">
    <property type="entry name" value="PEP_CTERM_QFxxD"/>
    <property type="match status" value="1"/>
</dbReference>
<dbReference type="AlphaFoldDB" id="A0A1M7QXY2"/>
<dbReference type="Proteomes" id="UP000184339">
    <property type="component" value="Unassembled WGS sequence"/>
</dbReference>
<keyword evidence="1" id="KW-0732">Signal</keyword>
<protein>
    <submittedName>
        <fullName evidence="3">PEP-CTERM protein-sorting domain-containing protein</fullName>
    </submittedName>
</protein>
<reference evidence="4" key="1">
    <citation type="submission" date="2016-11" db="EMBL/GenBank/DDBJ databases">
        <authorList>
            <person name="Varghese N."/>
            <person name="Submissions S."/>
        </authorList>
    </citation>
    <scope>NUCLEOTIDE SEQUENCE [LARGE SCALE GENOMIC DNA]</scope>
    <source>
        <strain evidence="4">Sac-22</strain>
    </source>
</reference>
<feature type="domain" description="Ice-binding protein C-terminal" evidence="2">
    <location>
        <begin position="223"/>
        <end position="247"/>
    </location>
</feature>
<evidence type="ECO:0000313" key="4">
    <source>
        <dbReference type="Proteomes" id="UP000184339"/>
    </source>
</evidence>
<evidence type="ECO:0000259" key="2">
    <source>
        <dbReference type="Pfam" id="PF07589"/>
    </source>
</evidence>
<accession>A0A1M7QXY2</accession>
<gene>
    <name evidence="3" type="ORF">SAMN05192549_108248</name>
</gene>
<evidence type="ECO:0000313" key="3">
    <source>
        <dbReference type="EMBL" id="SHN36980.1"/>
    </source>
</evidence>
<organism evidence="3 4">
    <name type="scientific">Duganella sacchari</name>
    <dbReference type="NCBI Taxonomy" id="551987"/>
    <lineage>
        <taxon>Bacteria</taxon>
        <taxon>Pseudomonadati</taxon>
        <taxon>Pseudomonadota</taxon>
        <taxon>Betaproteobacteria</taxon>
        <taxon>Burkholderiales</taxon>
        <taxon>Oxalobacteraceae</taxon>
        <taxon>Telluria group</taxon>
        <taxon>Duganella</taxon>
    </lineage>
</organism>
<evidence type="ECO:0000256" key="1">
    <source>
        <dbReference type="SAM" id="SignalP"/>
    </source>
</evidence>
<feature type="signal peptide" evidence="1">
    <location>
        <begin position="1"/>
        <end position="37"/>
    </location>
</feature>
<keyword evidence="4" id="KW-1185">Reference proteome</keyword>
<dbReference type="EMBL" id="FRCX01000008">
    <property type="protein sequence ID" value="SHN36980.1"/>
    <property type="molecule type" value="Genomic_DNA"/>
</dbReference>
<feature type="chain" id="PRO_5012997730" evidence="1">
    <location>
        <begin position="38"/>
        <end position="254"/>
    </location>
</feature>
<sequence length="254" mass="25587">MNHTTKFQAVPSTSGLKKLAAAAIGAIALMGAAPAMADTINFESLAPNVFGGTEVFSEAGYNLTVIDTPVAGPGGTGFAGAIINGLDPNSCDIAACPVGNSSHFYVGVNDGSLNLARGDNKAFTLQSLDYGFVAPVGGLASYSYGQVTVVGQKAGGGTVSASFDFPALVGGNSPFATASLASKFGNTLFSNVTISSCMFSGNDCVNPAGNQAQFALDNVVLAAVPEPETYAMMGLGLAAIGLVARRRAQKQNNV</sequence>
<dbReference type="NCBIfam" id="TIGR02595">
    <property type="entry name" value="PEP_CTERM"/>
    <property type="match status" value="1"/>
</dbReference>
<name>A0A1M7QXY2_9BURK</name>
<dbReference type="RefSeq" id="WP_229255761.1">
    <property type="nucleotide sequence ID" value="NZ_FRCX01000008.1"/>
</dbReference>
<dbReference type="Pfam" id="PF07589">
    <property type="entry name" value="PEP-CTERM"/>
    <property type="match status" value="1"/>
</dbReference>